<evidence type="ECO:0000313" key="2">
    <source>
        <dbReference type="Proteomes" id="UP001595926"/>
    </source>
</evidence>
<keyword evidence="2" id="KW-1185">Reference proteome</keyword>
<protein>
    <recommendedName>
        <fullName evidence="3">HlyD family type I secretion periplasmic adaptor subunit</fullName>
    </recommendedName>
</protein>
<dbReference type="EMBL" id="JBHSJH010000003">
    <property type="protein sequence ID" value="MFC4893079.1"/>
    <property type="molecule type" value="Genomic_DNA"/>
</dbReference>
<proteinExistence type="predicted"/>
<comment type="caution">
    <text evidence="1">The sequence shown here is derived from an EMBL/GenBank/DDBJ whole genome shotgun (WGS) entry which is preliminary data.</text>
</comment>
<dbReference type="Proteomes" id="UP001595926">
    <property type="component" value="Unassembled WGS sequence"/>
</dbReference>
<accession>A0ABV9TEG0</accession>
<reference evidence="2" key="1">
    <citation type="journal article" date="2019" name="Int. J. Syst. Evol. Microbiol.">
        <title>The Global Catalogue of Microorganisms (GCM) 10K type strain sequencing project: providing services to taxonomists for standard genome sequencing and annotation.</title>
        <authorList>
            <consortium name="The Broad Institute Genomics Platform"/>
            <consortium name="The Broad Institute Genome Sequencing Center for Infectious Disease"/>
            <person name="Wu L."/>
            <person name="Ma J."/>
        </authorList>
    </citation>
    <scope>NUCLEOTIDE SEQUENCE [LARGE SCALE GENOMIC DNA]</scope>
    <source>
        <strain evidence="2">CGMCC 1.13718</strain>
    </source>
</reference>
<name>A0ABV9TEG0_9GAMM</name>
<evidence type="ECO:0000313" key="1">
    <source>
        <dbReference type="EMBL" id="MFC4893079.1"/>
    </source>
</evidence>
<dbReference type="RefSeq" id="WP_119330938.1">
    <property type="nucleotide sequence ID" value="NZ_JBHSJH010000003.1"/>
</dbReference>
<sequence length="86" mass="9769">MVILVIFPRVLATRYRIAAPIEDDRLSVVYKLIVSLNDNTLHKDGEDYKIVPGVAVVAEVKTGTRRVIDFFTEPLTRGIDNSLRER</sequence>
<dbReference type="PRINTS" id="PR01490">
    <property type="entry name" value="RTXTOXIND"/>
</dbReference>
<gene>
    <name evidence="1" type="ORF">ACFPDQ_08460</name>
</gene>
<evidence type="ECO:0008006" key="3">
    <source>
        <dbReference type="Google" id="ProtNLM"/>
    </source>
</evidence>
<organism evidence="1 2">
    <name type="scientific">Pseudofrancisella aestuarii</name>
    <dbReference type="NCBI Taxonomy" id="2670347"/>
    <lineage>
        <taxon>Bacteria</taxon>
        <taxon>Pseudomonadati</taxon>
        <taxon>Pseudomonadota</taxon>
        <taxon>Gammaproteobacteria</taxon>
        <taxon>Thiotrichales</taxon>
        <taxon>Francisellaceae</taxon>
        <taxon>Pseudofrancisella</taxon>
    </lineage>
</organism>